<comment type="caution">
    <text evidence="2">The sequence shown here is derived from an EMBL/GenBank/DDBJ whole genome shotgun (WGS) entry which is preliminary data.</text>
</comment>
<proteinExistence type="predicted"/>
<protein>
    <submittedName>
        <fullName evidence="2">Uncharacterized protein</fullName>
    </submittedName>
</protein>
<dbReference type="AlphaFoldDB" id="A0A813A4E7"/>
<evidence type="ECO:0000313" key="2">
    <source>
        <dbReference type="EMBL" id="CAE7853246.1"/>
    </source>
</evidence>
<dbReference type="Proteomes" id="UP000601435">
    <property type="component" value="Unassembled WGS sequence"/>
</dbReference>
<keyword evidence="3" id="KW-1185">Reference proteome</keyword>
<feature type="compositionally biased region" description="Polar residues" evidence="1">
    <location>
        <begin position="39"/>
        <end position="49"/>
    </location>
</feature>
<evidence type="ECO:0000256" key="1">
    <source>
        <dbReference type="SAM" id="MobiDB-lite"/>
    </source>
</evidence>
<evidence type="ECO:0000313" key="3">
    <source>
        <dbReference type="Proteomes" id="UP000601435"/>
    </source>
</evidence>
<accession>A0A813A4E7</accession>
<feature type="region of interest" description="Disordered" evidence="1">
    <location>
        <begin position="19"/>
        <end position="57"/>
    </location>
</feature>
<gene>
    <name evidence="2" type="ORF">SNEC2469_LOCUS26563</name>
</gene>
<sequence length="57" mass="6188">CSRLPCAVSFLHLPVQPIREHGSRQSADVQRGAAAVAKSLQQIRPSSSRGGLRDVRH</sequence>
<reference evidence="2" key="1">
    <citation type="submission" date="2021-02" db="EMBL/GenBank/DDBJ databases">
        <authorList>
            <person name="Dougan E. K."/>
            <person name="Rhodes N."/>
            <person name="Thang M."/>
            <person name="Chan C."/>
        </authorList>
    </citation>
    <scope>NUCLEOTIDE SEQUENCE</scope>
</reference>
<dbReference type="EMBL" id="CAJNJA010054301">
    <property type="protein sequence ID" value="CAE7853246.1"/>
    <property type="molecule type" value="Genomic_DNA"/>
</dbReference>
<organism evidence="2 3">
    <name type="scientific">Symbiodinium necroappetens</name>
    <dbReference type="NCBI Taxonomy" id="1628268"/>
    <lineage>
        <taxon>Eukaryota</taxon>
        <taxon>Sar</taxon>
        <taxon>Alveolata</taxon>
        <taxon>Dinophyceae</taxon>
        <taxon>Suessiales</taxon>
        <taxon>Symbiodiniaceae</taxon>
        <taxon>Symbiodinium</taxon>
    </lineage>
</organism>
<feature type="non-terminal residue" evidence="2">
    <location>
        <position position="1"/>
    </location>
</feature>
<feature type="non-terminal residue" evidence="2">
    <location>
        <position position="57"/>
    </location>
</feature>
<name>A0A813A4E7_9DINO</name>